<sequence length="66" mass="7889">MFEKLSWRSVYEQIGRRELVHDAIRHGRLIIIVEQRNYSLYKAMDALFGVSVFNYSVLDIMNVHIF</sequence>
<dbReference type="EMBL" id="QSHU01000011">
    <property type="protein sequence ID" value="RHC38895.1"/>
    <property type="molecule type" value="Genomic_DNA"/>
</dbReference>
<name>A0A414A0J4_9FIRM</name>
<proteinExistence type="predicted"/>
<protein>
    <submittedName>
        <fullName evidence="1">Uncharacterized protein</fullName>
    </submittedName>
</protein>
<evidence type="ECO:0000313" key="2">
    <source>
        <dbReference type="Proteomes" id="UP000286104"/>
    </source>
</evidence>
<evidence type="ECO:0000313" key="1">
    <source>
        <dbReference type="EMBL" id="RHC38895.1"/>
    </source>
</evidence>
<gene>
    <name evidence="1" type="ORF">DW848_09020</name>
</gene>
<accession>A0A414A0J4</accession>
<reference evidence="1 2" key="1">
    <citation type="submission" date="2018-08" db="EMBL/GenBank/DDBJ databases">
        <title>A genome reference for cultivated species of the human gut microbiota.</title>
        <authorList>
            <person name="Zou Y."/>
            <person name="Xue W."/>
            <person name="Luo G."/>
        </authorList>
    </citation>
    <scope>NUCLEOTIDE SEQUENCE [LARGE SCALE GENOMIC DNA]</scope>
    <source>
        <strain evidence="1 2">AM36-3AA</strain>
    </source>
</reference>
<dbReference type="Proteomes" id="UP000286104">
    <property type="component" value="Unassembled WGS sequence"/>
</dbReference>
<organism evidence="1 2">
    <name type="scientific">Agathobacter rectalis</name>
    <dbReference type="NCBI Taxonomy" id="39491"/>
    <lineage>
        <taxon>Bacteria</taxon>
        <taxon>Bacillati</taxon>
        <taxon>Bacillota</taxon>
        <taxon>Clostridia</taxon>
        <taxon>Lachnospirales</taxon>
        <taxon>Lachnospiraceae</taxon>
        <taxon>Agathobacter</taxon>
    </lineage>
</organism>
<dbReference type="AlphaFoldDB" id="A0A414A0J4"/>
<comment type="caution">
    <text evidence="1">The sequence shown here is derived from an EMBL/GenBank/DDBJ whole genome shotgun (WGS) entry which is preliminary data.</text>
</comment>